<evidence type="ECO:0000313" key="2">
    <source>
        <dbReference type="EMBL" id="EHM89712.1"/>
    </source>
</evidence>
<dbReference type="PATRIC" id="fig|435830.3.peg.370"/>
<dbReference type="EMBL" id="ACRN01000001">
    <property type="protein sequence ID" value="EHM89712.1"/>
    <property type="molecule type" value="Genomic_DNA"/>
</dbReference>
<proteinExistence type="predicted"/>
<evidence type="ECO:0000256" key="1">
    <source>
        <dbReference type="SAM" id="Phobius"/>
    </source>
</evidence>
<dbReference type="Proteomes" id="UP000003822">
    <property type="component" value="Unassembled WGS sequence"/>
</dbReference>
<organism evidence="2 3">
    <name type="scientific">Actinomyces graevenitzii C83</name>
    <dbReference type="NCBI Taxonomy" id="435830"/>
    <lineage>
        <taxon>Bacteria</taxon>
        <taxon>Bacillati</taxon>
        <taxon>Actinomycetota</taxon>
        <taxon>Actinomycetes</taxon>
        <taxon>Actinomycetales</taxon>
        <taxon>Actinomycetaceae</taxon>
        <taxon>Actinomyces</taxon>
    </lineage>
</organism>
<dbReference type="AlphaFoldDB" id="G9PD98"/>
<accession>G9PD98</accession>
<feature type="transmembrane region" description="Helical" evidence="1">
    <location>
        <begin position="129"/>
        <end position="156"/>
    </location>
</feature>
<dbReference type="HOGENOM" id="CLU_122776_2_0_11"/>
<gene>
    <name evidence="2" type="ORF">HMPREF0045_00377</name>
</gene>
<reference evidence="2 3" key="1">
    <citation type="submission" date="2011-10" db="EMBL/GenBank/DDBJ databases">
        <title>The Genome Sequence of Actinomyces graevenitzii C83.</title>
        <authorList>
            <consortium name="The Broad Institute Genome Sequencing Platform"/>
            <consortium name="The Broad Institute Genome Sequencing Center for Infectious Disease"/>
            <person name="Earl A."/>
            <person name="Ward D."/>
            <person name="Feldgarden M."/>
            <person name="Gevers D."/>
            <person name="Sibley C.D."/>
            <person name="Field T.R."/>
            <person name="Grinwis M."/>
            <person name="Eshaghurshan C.S."/>
            <person name="Surette M.G."/>
            <person name="Young S.K."/>
            <person name="Zeng Q."/>
            <person name="Gargeya S."/>
            <person name="Fitzgerald M."/>
            <person name="Haas B."/>
            <person name="Abouelleil A."/>
            <person name="Alvarado L."/>
            <person name="Arachchi H.M."/>
            <person name="Berlin A."/>
            <person name="Brown A."/>
            <person name="Chapman S.B."/>
            <person name="Chen Z."/>
            <person name="Dunbar C."/>
            <person name="Freedman E."/>
            <person name="Gearin G."/>
            <person name="Goldberg J."/>
            <person name="Griggs A."/>
            <person name="Gujja S."/>
            <person name="Heiman D."/>
            <person name="Howarth C."/>
            <person name="Larson L."/>
            <person name="Lui A."/>
            <person name="MacDonald P.J.P."/>
            <person name="Montmayeur A."/>
            <person name="Murphy C."/>
            <person name="Neiman D."/>
            <person name="Pearson M."/>
            <person name="Priest M."/>
            <person name="Roberts A."/>
            <person name="Saif S."/>
            <person name="Shea T."/>
            <person name="Shenoy N."/>
            <person name="Sisk P."/>
            <person name="Stolte C."/>
            <person name="Sykes S."/>
            <person name="Wortman J."/>
            <person name="Nusbaum C."/>
            <person name="Birren B."/>
        </authorList>
    </citation>
    <scope>NUCLEOTIDE SEQUENCE [LARGE SCALE GENOMIC DNA]</scope>
    <source>
        <strain evidence="2 3">C83</strain>
    </source>
</reference>
<protein>
    <submittedName>
        <fullName evidence="2">Uncharacterized protein</fullName>
    </submittedName>
</protein>
<keyword evidence="1" id="KW-1133">Transmembrane helix</keyword>
<evidence type="ECO:0000313" key="3">
    <source>
        <dbReference type="Proteomes" id="UP000003822"/>
    </source>
</evidence>
<keyword evidence="1" id="KW-0472">Membrane</keyword>
<name>G9PD98_9ACTO</name>
<comment type="caution">
    <text evidence="2">The sequence shown here is derived from an EMBL/GenBank/DDBJ whole genome shotgun (WGS) entry which is preliminary data.</text>
</comment>
<sequence>MGRVGCTVALEFLVVTNGKGVNVADTQECTPSASPARTVKDDRRTAYGWGRLMVVLYAVLALVILIPVFNTTDYQLGTYMDWLAVVVYAVIAVAVAHNGRRMRILGGVALAIATIQCLVGFAFNEATYGAAWAGGGAALSYVPLVSCLLGAVWMWASNPRRIVQNAERITDIKRELAEKTAS</sequence>
<feature type="transmembrane region" description="Helical" evidence="1">
    <location>
        <begin position="104"/>
        <end position="123"/>
    </location>
</feature>
<keyword evidence="3" id="KW-1185">Reference proteome</keyword>
<dbReference type="STRING" id="435830.HMPREF0045_00377"/>
<keyword evidence="1" id="KW-0812">Transmembrane</keyword>
<feature type="transmembrane region" description="Helical" evidence="1">
    <location>
        <begin position="76"/>
        <end position="97"/>
    </location>
</feature>
<feature type="transmembrane region" description="Helical" evidence="1">
    <location>
        <begin position="52"/>
        <end position="70"/>
    </location>
</feature>
<dbReference type="eggNOG" id="ENOG50314DA">
    <property type="taxonomic scope" value="Bacteria"/>
</dbReference>